<protein>
    <submittedName>
        <fullName evidence="1">Uncharacterized protein</fullName>
    </submittedName>
</protein>
<organism evidence="1 2">
    <name type="scientific">Microbacterium salsuginis</name>
    <dbReference type="NCBI Taxonomy" id="2722803"/>
    <lineage>
        <taxon>Bacteria</taxon>
        <taxon>Bacillati</taxon>
        <taxon>Actinomycetota</taxon>
        <taxon>Actinomycetes</taxon>
        <taxon>Micrococcales</taxon>
        <taxon>Microbacteriaceae</taxon>
        <taxon>Microbacterium</taxon>
    </lineage>
</organism>
<evidence type="ECO:0000313" key="1">
    <source>
        <dbReference type="EMBL" id="NLP83025.1"/>
    </source>
</evidence>
<dbReference type="RefSeq" id="WP_168911476.1">
    <property type="nucleotide sequence ID" value="NZ_JABACI010000001.1"/>
</dbReference>
<sequence>MQLAGTALFNVSTFAATRESLALDQEKHLIWAPDLWGSVCFLVASALACKSVHLGTGAGKLGRALSPDGAKLAALRR</sequence>
<gene>
    <name evidence="1" type="ORF">HF576_04135</name>
</gene>
<proteinExistence type="predicted"/>
<comment type="caution">
    <text evidence="1">The sequence shown here is derived from an EMBL/GenBank/DDBJ whole genome shotgun (WGS) entry which is preliminary data.</text>
</comment>
<name>A0ABX1KA67_9MICO</name>
<evidence type="ECO:0000313" key="2">
    <source>
        <dbReference type="Proteomes" id="UP001429745"/>
    </source>
</evidence>
<keyword evidence="2" id="KW-1185">Reference proteome</keyword>
<dbReference type="EMBL" id="JABACI010000001">
    <property type="protein sequence ID" value="NLP83025.1"/>
    <property type="molecule type" value="Genomic_DNA"/>
</dbReference>
<dbReference type="Proteomes" id="UP001429745">
    <property type="component" value="Unassembled WGS sequence"/>
</dbReference>
<accession>A0ABX1KA67</accession>
<reference evidence="1 2" key="1">
    <citation type="submission" date="2020-04" db="EMBL/GenBank/DDBJ databases">
        <title>CFH 90308 Microbacterium sp.</title>
        <authorList>
            <person name="Nie G."/>
            <person name="Ming H."/>
            <person name="Xia T."/>
        </authorList>
    </citation>
    <scope>NUCLEOTIDE SEQUENCE [LARGE SCALE GENOMIC DNA]</scope>
    <source>
        <strain evidence="1 2">CFH 90308</strain>
    </source>
</reference>